<protein>
    <submittedName>
        <fullName evidence="2">Alkaline phosphatase family protein</fullName>
    </submittedName>
</protein>
<feature type="domain" description="PhoD-like phosphatase metallophosphatase" evidence="1">
    <location>
        <begin position="144"/>
        <end position="285"/>
    </location>
</feature>
<evidence type="ECO:0000313" key="2">
    <source>
        <dbReference type="EMBL" id="VBB18097.1"/>
    </source>
</evidence>
<gene>
    <name evidence="2" type="ORF">YASMINEVIRUS_560</name>
</gene>
<dbReference type="Gene3D" id="3.60.21.70">
    <property type="entry name" value="PhoD-like phosphatase"/>
    <property type="match status" value="1"/>
</dbReference>
<keyword evidence="3" id="KW-1185">Reference proteome</keyword>
<dbReference type="Pfam" id="PF09423">
    <property type="entry name" value="PhoD"/>
    <property type="match status" value="1"/>
</dbReference>
<evidence type="ECO:0000313" key="3">
    <source>
        <dbReference type="Proteomes" id="UP000594342"/>
    </source>
</evidence>
<reference evidence="2 3" key="1">
    <citation type="submission" date="2018-10" db="EMBL/GenBank/DDBJ databases">
        <authorList>
            <consortium name="IHU Genomes"/>
        </authorList>
    </citation>
    <scope>NUCLEOTIDE SEQUENCE [LARGE SCALE GENOMIC DNA]</scope>
    <source>
        <strain evidence="2 3">A1</strain>
    </source>
</reference>
<dbReference type="Proteomes" id="UP000594342">
    <property type="component" value="Unassembled WGS sequence"/>
</dbReference>
<dbReference type="EMBL" id="UPSH01000001">
    <property type="protein sequence ID" value="VBB18097.1"/>
    <property type="molecule type" value="Genomic_DNA"/>
</dbReference>
<proteinExistence type="predicted"/>
<accession>A0A5K0U8A9</accession>
<dbReference type="InterPro" id="IPR029052">
    <property type="entry name" value="Metallo-depent_PP-like"/>
</dbReference>
<dbReference type="InterPro" id="IPR038607">
    <property type="entry name" value="PhoD-like_sf"/>
</dbReference>
<sequence>MIFFHNGLFSIEEGKYVMNFLYDNGDSKDSKEVNSVDKTTNTIIIIKGFGDKIVGEQNIDRSTQGASKLSVVIDDPFLYKGETTYYRYTYKVMENGTNVLFEGSFPIIKESHLEKLRFGFVSCNDNVYGRNPEWNTYSQSNPSDLWASLKDKVPDIVVHMGDQIYADSVYTEYSNKRITLAEVYNYIQKLYRLTYSEPEQGSVMRNCLNITINDDHDFTDSAGSPGFGRELSDETYSSYHEVAKKAMYDYQQQMYIESSVVRRSSLFNSYALNLGKYLFIVLDTRGSLFKSGVSFSEELCGFAYSELIKTKSKDVLIVVPRPLINMSKFYAWALSKVVSEGFDDSLHPKSYDSTMKFRDMLFNFLVADRKLNIKMFSGDVHHTYLQTHSDTRDLNKKVSFDEMVTTGITRKSVSQTVWYQRVIMWLAYNANRLKSLGVVRRDHSYDSNYGVMLNDTLSNITKKF</sequence>
<organism evidence="2 3">
    <name type="scientific">Yasminevirus sp. GU-2018</name>
    <dbReference type="NCBI Taxonomy" id="2420051"/>
    <lineage>
        <taxon>Viruses</taxon>
        <taxon>Varidnaviria</taxon>
        <taxon>Bamfordvirae</taxon>
        <taxon>Nucleocytoviricota</taxon>
        <taxon>Megaviricetes</taxon>
        <taxon>Imitervirales</taxon>
        <taxon>Mimiviridae</taxon>
        <taxon>Klosneuvirinae</taxon>
        <taxon>Yasminevirus</taxon>
        <taxon>Yasminevirus saudimassiliense</taxon>
    </lineage>
</organism>
<dbReference type="SUPFAM" id="SSF56300">
    <property type="entry name" value="Metallo-dependent phosphatases"/>
    <property type="match status" value="1"/>
</dbReference>
<name>A0A5K0U8A9_9VIRU</name>
<dbReference type="PANTHER" id="PTHR37031">
    <property type="entry name" value="METALLOPHOSPHATASE BINDING DOMAIN PROTEIN"/>
    <property type="match status" value="1"/>
</dbReference>
<dbReference type="InterPro" id="IPR018946">
    <property type="entry name" value="PhoD-like_MPP"/>
</dbReference>
<evidence type="ECO:0000259" key="1">
    <source>
        <dbReference type="Pfam" id="PF09423"/>
    </source>
</evidence>
<comment type="caution">
    <text evidence="2">The sequence shown here is derived from an EMBL/GenBank/DDBJ whole genome shotgun (WGS) entry which is preliminary data.</text>
</comment>
<dbReference type="PANTHER" id="PTHR37031:SF2">
    <property type="entry name" value="PHOD-LIKE PHOSPHATASE METALLOPHOSPHATASE DOMAIN-CONTAINING PROTEIN"/>
    <property type="match status" value="1"/>
</dbReference>